<proteinExistence type="predicted"/>
<feature type="domain" description="Enoyl reductase (ER)" evidence="2">
    <location>
        <begin position="10"/>
        <end position="319"/>
    </location>
</feature>
<name>A0A428WED8_AMYBA</name>
<organism evidence="3 4">
    <name type="scientific">Amycolatopsis balhimycina DSM 5908</name>
    <dbReference type="NCBI Taxonomy" id="1081091"/>
    <lineage>
        <taxon>Bacteria</taxon>
        <taxon>Bacillati</taxon>
        <taxon>Actinomycetota</taxon>
        <taxon>Actinomycetes</taxon>
        <taxon>Pseudonocardiales</taxon>
        <taxon>Pseudonocardiaceae</taxon>
        <taxon>Amycolatopsis</taxon>
    </lineage>
</organism>
<dbReference type="PROSITE" id="PS01162">
    <property type="entry name" value="QOR_ZETA_CRYSTAL"/>
    <property type="match status" value="1"/>
</dbReference>
<keyword evidence="1" id="KW-0560">Oxidoreductase</keyword>
<dbReference type="Gene3D" id="3.90.180.10">
    <property type="entry name" value="Medium-chain alcohol dehydrogenases, catalytic domain"/>
    <property type="match status" value="1"/>
</dbReference>
<dbReference type="Gene3D" id="3.40.50.720">
    <property type="entry name" value="NAD(P)-binding Rossmann-like Domain"/>
    <property type="match status" value="1"/>
</dbReference>
<dbReference type="InterPro" id="IPR050700">
    <property type="entry name" value="YIM1/Zinc_Alcohol_DH_Fams"/>
</dbReference>
<dbReference type="SUPFAM" id="SSF50129">
    <property type="entry name" value="GroES-like"/>
    <property type="match status" value="1"/>
</dbReference>
<dbReference type="PANTHER" id="PTHR11695:SF294">
    <property type="entry name" value="RETICULON-4-INTERACTING PROTEIN 1, MITOCHONDRIAL"/>
    <property type="match status" value="1"/>
</dbReference>
<dbReference type="AlphaFoldDB" id="A0A428WED8"/>
<dbReference type="PANTHER" id="PTHR11695">
    <property type="entry name" value="ALCOHOL DEHYDROGENASE RELATED"/>
    <property type="match status" value="1"/>
</dbReference>
<dbReference type="CDD" id="cd08267">
    <property type="entry name" value="MDR1"/>
    <property type="match status" value="1"/>
</dbReference>
<dbReference type="Pfam" id="PF13602">
    <property type="entry name" value="ADH_zinc_N_2"/>
    <property type="match status" value="1"/>
</dbReference>
<dbReference type="OrthoDB" id="3727682at2"/>
<dbReference type="Proteomes" id="UP000286716">
    <property type="component" value="Unassembled WGS sequence"/>
</dbReference>
<dbReference type="InterPro" id="IPR013154">
    <property type="entry name" value="ADH-like_N"/>
</dbReference>
<dbReference type="Pfam" id="PF08240">
    <property type="entry name" value="ADH_N"/>
    <property type="match status" value="1"/>
</dbReference>
<evidence type="ECO:0000313" key="3">
    <source>
        <dbReference type="EMBL" id="RSM41465.1"/>
    </source>
</evidence>
<comment type="caution">
    <text evidence="3">The sequence shown here is derived from an EMBL/GenBank/DDBJ whole genome shotgun (WGS) entry which is preliminary data.</text>
</comment>
<dbReference type="RefSeq" id="WP_020644503.1">
    <property type="nucleotide sequence ID" value="NZ_QHHU01000034.1"/>
</dbReference>
<evidence type="ECO:0000256" key="1">
    <source>
        <dbReference type="ARBA" id="ARBA00023002"/>
    </source>
</evidence>
<keyword evidence="4" id="KW-1185">Reference proteome</keyword>
<gene>
    <name evidence="3" type="ORF">DMA12_24400</name>
</gene>
<reference evidence="3 4" key="1">
    <citation type="submission" date="2018-05" db="EMBL/GenBank/DDBJ databases">
        <title>Evolution of GPA BGCs.</title>
        <authorList>
            <person name="Waglechner N."/>
            <person name="Wright G.D."/>
        </authorList>
    </citation>
    <scope>NUCLEOTIDE SEQUENCE [LARGE SCALE GENOMIC DNA]</scope>
    <source>
        <strain evidence="3 4">DSM 5908</strain>
    </source>
</reference>
<dbReference type="SMART" id="SM00829">
    <property type="entry name" value="PKS_ER"/>
    <property type="match status" value="1"/>
</dbReference>
<dbReference type="InterPro" id="IPR002364">
    <property type="entry name" value="Quin_OxRdtase/zeta-crystal_CS"/>
</dbReference>
<protein>
    <submittedName>
        <fullName evidence="3">NAD(P)-dependent alcohol dehydrogenase</fullName>
    </submittedName>
</protein>
<dbReference type="InterPro" id="IPR020843">
    <property type="entry name" value="ER"/>
</dbReference>
<dbReference type="InterPro" id="IPR011032">
    <property type="entry name" value="GroES-like_sf"/>
</dbReference>
<dbReference type="EMBL" id="QHHU01000034">
    <property type="protein sequence ID" value="RSM41465.1"/>
    <property type="molecule type" value="Genomic_DNA"/>
</dbReference>
<dbReference type="GO" id="GO:0016491">
    <property type="term" value="F:oxidoreductase activity"/>
    <property type="evidence" value="ECO:0007669"/>
    <property type="project" value="UniProtKB-KW"/>
</dbReference>
<sequence>MKALVQDRYGNPDVLALRDIARPAPGAGEVVVRVHAAGVDPGVWHLTTGRPYLVRLLGFGLRVPKNPVRGLDFAGTVEEIGDGVTTVRPGDEVFGECAGAFAEYAVAKADRVAPKPARLSFGQAAAVAISGCTALQGLRDAGRVQPGQSVLVIGAAGGVGSFAVQLAKTFGAEVTAVCSTAKTDLVRTLGADHVVDYTREDFTGRRYDLILDTAGMRRLAHLRRALEPGGTLVIVGGETGGRWLGGVQRAAGAALLSPFVRHRLRGLVSAVRGADLEVLRETIEAGGLTPVLDRTYPLADAAAAIDYLHKGHSAGKVVLTP</sequence>
<accession>A0A428WED8</accession>
<dbReference type="InterPro" id="IPR036291">
    <property type="entry name" value="NAD(P)-bd_dom_sf"/>
</dbReference>
<dbReference type="SUPFAM" id="SSF51735">
    <property type="entry name" value="NAD(P)-binding Rossmann-fold domains"/>
    <property type="match status" value="1"/>
</dbReference>
<evidence type="ECO:0000313" key="4">
    <source>
        <dbReference type="Proteomes" id="UP000286716"/>
    </source>
</evidence>
<evidence type="ECO:0000259" key="2">
    <source>
        <dbReference type="SMART" id="SM00829"/>
    </source>
</evidence>
<dbReference type="GO" id="GO:0008270">
    <property type="term" value="F:zinc ion binding"/>
    <property type="evidence" value="ECO:0007669"/>
    <property type="project" value="InterPro"/>
</dbReference>